<dbReference type="AlphaFoldDB" id="A0A4S9XS11"/>
<feature type="region of interest" description="Disordered" evidence="1">
    <location>
        <begin position="1"/>
        <end position="39"/>
    </location>
</feature>
<evidence type="ECO:0000256" key="1">
    <source>
        <dbReference type="SAM" id="MobiDB-lite"/>
    </source>
</evidence>
<evidence type="ECO:0008006" key="4">
    <source>
        <dbReference type="Google" id="ProtNLM"/>
    </source>
</evidence>
<feature type="compositionally biased region" description="Basic and acidic residues" evidence="1">
    <location>
        <begin position="1"/>
        <end position="16"/>
    </location>
</feature>
<dbReference type="EMBL" id="QZBT01000072">
    <property type="protein sequence ID" value="THZ82718.1"/>
    <property type="molecule type" value="Genomic_DNA"/>
</dbReference>
<organism evidence="2 3">
    <name type="scientific">Aureobasidium pullulans</name>
    <name type="common">Black yeast</name>
    <name type="synonym">Pullularia pullulans</name>
    <dbReference type="NCBI Taxonomy" id="5580"/>
    <lineage>
        <taxon>Eukaryota</taxon>
        <taxon>Fungi</taxon>
        <taxon>Dikarya</taxon>
        <taxon>Ascomycota</taxon>
        <taxon>Pezizomycotina</taxon>
        <taxon>Dothideomycetes</taxon>
        <taxon>Dothideomycetidae</taxon>
        <taxon>Dothideales</taxon>
        <taxon>Saccotheciaceae</taxon>
        <taxon>Aureobasidium</taxon>
    </lineage>
</organism>
<evidence type="ECO:0000313" key="3">
    <source>
        <dbReference type="Proteomes" id="UP000310039"/>
    </source>
</evidence>
<feature type="compositionally biased region" description="Low complexity" evidence="1">
    <location>
        <begin position="355"/>
        <end position="366"/>
    </location>
</feature>
<feature type="compositionally biased region" description="Basic and acidic residues" evidence="1">
    <location>
        <begin position="150"/>
        <end position="188"/>
    </location>
</feature>
<dbReference type="PANTHER" id="PTHR41805:SF1">
    <property type="entry name" value="RRNA-PROCESSING PROTEIN FYV7"/>
    <property type="match status" value="1"/>
</dbReference>
<feature type="compositionally biased region" description="Basic residues" evidence="1">
    <location>
        <begin position="333"/>
        <end position="354"/>
    </location>
</feature>
<sequence>MAITKRPRDDAPADRAAKKHKKGFVVGPQNLPDGTHRRKTIQIKRNLIEKAKLKKEYAKQKAQAGDDIQPKRPATYAPSEDEEEQFPKEPAPEKGIEEKVVEKVKAPRQSKPKRPSPPPAPVAEEAPAINTESNLDGIHHSRRQKIIPFAKEHRAAQRQKREAEERREAYERSQRERAEKTEERERFRKAMAKARSGGRNGLCSRDDWSQNIGGHNPNHERREEIMPHQADHKSHLLTVQPTDTTKTAALQQYSLGSSGVESTTSTAGPYAYLLKHIIPRPTTKIVGSTLIADRTTALHACDSAELQSELGNISTEPLNVNQAQRAIDQQHQQHQHQQHQHQQHQHQQHQHQQHQHQQQQQQQQQQ</sequence>
<comment type="caution">
    <text evidence="2">The sequence shown here is derived from an EMBL/GenBank/DDBJ whole genome shotgun (WGS) entry which is preliminary data.</text>
</comment>
<gene>
    <name evidence="2" type="ORF">D6C84_05544</name>
</gene>
<dbReference type="PANTHER" id="PTHR41805">
    <property type="entry name" value="EXPRESSED PROTEIN"/>
    <property type="match status" value="1"/>
</dbReference>
<dbReference type="Proteomes" id="UP000310039">
    <property type="component" value="Unassembled WGS sequence"/>
</dbReference>
<evidence type="ECO:0000313" key="2">
    <source>
        <dbReference type="EMBL" id="THZ82718.1"/>
    </source>
</evidence>
<protein>
    <recommendedName>
        <fullName evidence="4">rRNA-processing protein FYV7</fullName>
    </recommendedName>
</protein>
<reference evidence="2 3" key="1">
    <citation type="submission" date="2018-10" db="EMBL/GenBank/DDBJ databases">
        <title>Fifty Aureobasidium pullulans genomes reveal a recombining polyextremotolerant generalist.</title>
        <authorList>
            <person name="Gostincar C."/>
            <person name="Turk M."/>
            <person name="Zajc J."/>
            <person name="Gunde-Cimerman N."/>
        </authorList>
    </citation>
    <scope>NUCLEOTIDE SEQUENCE [LARGE SCALE GENOMIC DNA]</scope>
    <source>
        <strain evidence="2 3">EXF-3403</strain>
    </source>
</reference>
<name>A0A4S9XS11_AURPU</name>
<proteinExistence type="predicted"/>
<feature type="compositionally biased region" description="Basic and acidic residues" evidence="1">
    <location>
        <begin position="85"/>
        <end position="105"/>
    </location>
</feature>
<feature type="region of interest" description="Disordered" evidence="1">
    <location>
        <begin position="325"/>
        <end position="366"/>
    </location>
</feature>
<accession>A0A4S9XS11</accession>
<feature type="region of interest" description="Disordered" evidence="1">
    <location>
        <begin position="54"/>
        <end position="220"/>
    </location>
</feature>